<dbReference type="SUPFAM" id="SSF68906">
    <property type="entry name" value="SAP domain"/>
    <property type="match status" value="1"/>
</dbReference>
<dbReference type="InterPro" id="IPR036361">
    <property type="entry name" value="SAP_dom_sf"/>
</dbReference>
<organism evidence="3">
    <name type="scientific">Skeletonema marinoi</name>
    <dbReference type="NCBI Taxonomy" id="267567"/>
    <lineage>
        <taxon>Eukaryota</taxon>
        <taxon>Sar</taxon>
        <taxon>Stramenopiles</taxon>
        <taxon>Ochrophyta</taxon>
        <taxon>Bacillariophyta</taxon>
        <taxon>Coscinodiscophyceae</taxon>
        <taxon>Thalassiosirophycidae</taxon>
        <taxon>Thalassiosirales</taxon>
        <taxon>Skeletonemataceae</taxon>
        <taxon>Skeletonema</taxon>
        <taxon>Skeletonema marinoi-dohrnii complex</taxon>
    </lineage>
</organism>
<feature type="compositionally biased region" description="Basic and acidic residues" evidence="1">
    <location>
        <begin position="71"/>
        <end position="83"/>
    </location>
</feature>
<dbReference type="Pfam" id="PF02037">
    <property type="entry name" value="SAP"/>
    <property type="match status" value="1"/>
</dbReference>
<dbReference type="PROSITE" id="PS50800">
    <property type="entry name" value="SAP"/>
    <property type="match status" value="1"/>
</dbReference>
<dbReference type="GO" id="GO:0006265">
    <property type="term" value="P:DNA topological change"/>
    <property type="evidence" value="ECO:0007669"/>
    <property type="project" value="InterPro"/>
</dbReference>
<feature type="domain" description="SAP" evidence="2">
    <location>
        <begin position="15"/>
        <end position="49"/>
    </location>
</feature>
<dbReference type="EMBL" id="HBGZ01025041">
    <property type="protein sequence ID" value="CAD9620592.1"/>
    <property type="molecule type" value="Transcribed_RNA"/>
</dbReference>
<evidence type="ECO:0000313" key="3">
    <source>
        <dbReference type="EMBL" id="CAD9620592.1"/>
    </source>
</evidence>
<dbReference type="GO" id="GO:0005694">
    <property type="term" value="C:chromosome"/>
    <property type="evidence" value="ECO:0007669"/>
    <property type="project" value="InterPro"/>
</dbReference>
<feature type="region of interest" description="Disordered" evidence="1">
    <location>
        <begin position="56"/>
        <end position="83"/>
    </location>
</feature>
<dbReference type="Gene3D" id="1.10.720.30">
    <property type="entry name" value="SAP domain"/>
    <property type="match status" value="1"/>
</dbReference>
<sequence>MTNQNNKNNGNNIDVDNLKWNELRKTVKQYGLSTSGKKIDLQQRLKNHLQAAAAEKGVTKEVATQDDEEVAEQRDETTTAEKETKVVNGTTPPTISLSAEQRSRMEENRKRALEIRQLKEQKRLKSSLETAAVSNSIAANPITPAAAVERNPYKNPYAKAASTTTTSTPAPFPSSSMAAAVTVSASKNIAPKKPPPVISAWGDCRLDLWEAACRCGGAAEHSPDVRMCRCGAALDAGLDCQGCGGGVLLIKSGPRGNFWGCSNYKKRGCKFTKRFGSPHDAKAAGVLAQMKQSAARKMDREREERSRIKDQFEKEWRSSCRCGGAKNLNTFECKMQSEGGCGMLPLCPEGCGGQLFLHPSKYGAGKWWGCSNFRNGLCKFRANYDDHA</sequence>
<dbReference type="InterPro" id="IPR013498">
    <property type="entry name" value="Topo_IA_Znf"/>
</dbReference>
<name>A0A7S2LZV2_9STRA</name>
<evidence type="ECO:0000259" key="2">
    <source>
        <dbReference type="PROSITE" id="PS50800"/>
    </source>
</evidence>
<evidence type="ECO:0000256" key="1">
    <source>
        <dbReference type="SAM" id="MobiDB-lite"/>
    </source>
</evidence>
<dbReference type="Pfam" id="PF01396">
    <property type="entry name" value="Zn_ribbon_Top1"/>
    <property type="match status" value="2"/>
</dbReference>
<dbReference type="InterPro" id="IPR003034">
    <property type="entry name" value="SAP_dom"/>
</dbReference>
<dbReference type="SMART" id="SM00513">
    <property type="entry name" value="SAP"/>
    <property type="match status" value="1"/>
</dbReference>
<proteinExistence type="predicted"/>
<gene>
    <name evidence="3" type="ORF">SMAR0320_LOCUS17771</name>
</gene>
<accession>A0A7S2LZV2</accession>
<dbReference type="AlphaFoldDB" id="A0A7S2LZV2"/>
<protein>
    <recommendedName>
        <fullName evidence="2">SAP domain-containing protein</fullName>
    </recommendedName>
</protein>
<dbReference type="GO" id="GO:0003916">
    <property type="term" value="F:DNA topoisomerase activity"/>
    <property type="evidence" value="ECO:0007669"/>
    <property type="project" value="InterPro"/>
</dbReference>
<dbReference type="Gene3D" id="3.30.65.10">
    <property type="entry name" value="Bacterial Topoisomerase I, domain 1"/>
    <property type="match status" value="1"/>
</dbReference>
<dbReference type="GO" id="GO:0003677">
    <property type="term" value="F:DNA binding"/>
    <property type="evidence" value="ECO:0007669"/>
    <property type="project" value="InterPro"/>
</dbReference>
<reference evidence="3" key="1">
    <citation type="submission" date="2021-01" db="EMBL/GenBank/DDBJ databases">
        <authorList>
            <person name="Corre E."/>
            <person name="Pelletier E."/>
            <person name="Niang G."/>
            <person name="Scheremetjew M."/>
            <person name="Finn R."/>
            <person name="Kale V."/>
            <person name="Holt S."/>
            <person name="Cochrane G."/>
            <person name="Meng A."/>
            <person name="Brown T."/>
            <person name="Cohen L."/>
        </authorList>
    </citation>
    <scope>NUCLEOTIDE SEQUENCE</scope>
    <source>
        <strain evidence="3">SM1012Den-03</strain>
    </source>
</reference>